<feature type="non-terminal residue" evidence="1">
    <location>
        <position position="1"/>
    </location>
</feature>
<proteinExistence type="predicted"/>
<keyword evidence="2" id="KW-1185">Reference proteome</keyword>
<dbReference type="STRING" id="1447872.A0A1J9QKJ1"/>
<gene>
    <name evidence="1" type="ORF">AJ78_03128</name>
</gene>
<evidence type="ECO:0000313" key="1">
    <source>
        <dbReference type="EMBL" id="OJD16703.1"/>
    </source>
</evidence>
<sequence length="99" mass="11428">GKDAPRLFTSLLELEGLGRRYSNRKLQSEKNLEHYERTAVKDHTSEESDVQLLNESSTKNLKPDSFCIHRINDFINTLITTVEYKPLHKLSVENLRSGL</sequence>
<name>A0A1J9QKJ1_9EURO</name>
<dbReference type="OrthoDB" id="2156052at2759"/>
<evidence type="ECO:0000313" key="2">
    <source>
        <dbReference type="Proteomes" id="UP000182235"/>
    </source>
</evidence>
<comment type="caution">
    <text evidence="1">The sequence shown here is derived from an EMBL/GenBank/DDBJ whole genome shotgun (WGS) entry which is preliminary data.</text>
</comment>
<reference evidence="1 2" key="1">
    <citation type="submission" date="2015-07" db="EMBL/GenBank/DDBJ databases">
        <title>Emmonsia species relationships and genome sequence.</title>
        <authorList>
            <consortium name="The Broad Institute Genomics Platform"/>
            <person name="Cuomo C.A."/>
            <person name="Munoz J.F."/>
            <person name="Imamovic A."/>
            <person name="Priest M.E."/>
            <person name="Young S."/>
            <person name="Clay O.K."/>
            <person name="McEwen J.G."/>
        </authorList>
    </citation>
    <scope>NUCLEOTIDE SEQUENCE [LARGE SCALE GENOMIC DNA]</scope>
    <source>
        <strain evidence="1 2">UAMH 9510</strain>
    </source>
</reference>
<dbReference type="Proteomes" id="UP000182235">
    <property type="component" value="Unassembled WGS sequence"/>
</dbReference>
<dbReference type="EMBL" id="LGRN01000095">
    <property type="protein sequence ID" value="OJD16703.1"/>
    <property type="molecule type" value="Genomic_DNA"/>
</dbReference>
<dbReference type="AlphaFoldDB" id="A0A1J9QKJ1"/>
<protein>
    <submittedName>
        <fullName evidence="1">Uncharacterized protein</fullName>
    </submittedName>
</protein>
<accession>A0A1J9QKJ1</accession>
<organism evidence="1 2">
    <name type="scientific">Emergomyces pasteurianus Ep9510</name>
    <dbReference type="NCBI Taxonomy" id="1447872"/>
    <lineage>
        <taxon>Eukaryota</taxon>
        <taxon>Fungi</taxon>
        <taxon>Dikarya</taxon>
        <taxon>Ascomycota</taxon>
        <taxon>Pezizomycotina</taxon>
        <taxon>Eurotiomycetes</taxon>
        <taxon>Eurotiomycetidae</taxon>
        <taxon>Onygenales</taxon>
        <taxon>Ajellomycetaceae</taxon>
        <taxon>Emergomyces</taxon>
    </lineage>
</organism>